<dbReference type="SUPFAM" id="SSF52540">
    <property type="entry name" value="P-loop containing nucleoside triphosphate hydrolases"/>
    <property type="match status" value="1"/>
</dbReference>
<dbReference type="SUPFAM" id="SSF47986">
    <property type="entry name" value="DEATH domain"/>
    <property type="match status" value="2"/>
</dbReference>
<dbReference type="PROSITE" id="PS51450">
    <property type="entry name" value="LRR"/>
    <property type="match status" value="5"/>
</dbReference>
<evidence type="ECO:0000256" key="3">
    <source>
        <dbReference type="ARBA" id="ARBA00022741"/>
    </source>
</evidence>
<keyword evidence="7" id="KW-1185">Reference proteome</keyword>
<dbReference type="InterPro" id="IPR036388">
    <property type="entry name" value="WH-like_DNA-bd_sf"/>
</dbReference>
<reference evidence="6 7" key="1">
    <citation type="submission" date="2022-05" db="EMBL/GenBank/DDBJ databases">
        <authorList>
            <consortium name="Genoscope - CEA"/>
            <person name="William W."/>
        </authorList>
    </citation>
    <scope>NUCLEOTIDE SEQUENCE [LARGE SCALE GENOMIC DNA]</scope>
</reference>
<dbReference type="SUPFAM" id="SSF52058">
    <property type="entry name" value="L domain-like"/>
    <property type="match status" value="2"/>
</dbReference>
<dbReference type="SMART" id="SM00369">
    <property type="entry name" value="LRR_TYP"/>
    <property type="match status" value="18"/>
</dbReference>
<sequence>MESKGHLESVAHQISQAKQELSLSGEHLRQVPDAVTSLTDIEVLDLSNNELTQLPDGLQNLTKLTTLWLSDNKLSELPEVIEELKNLTTLDVAFNKLATMPGGIKNLEQLSTLILASNDLHELPKEICQLKMLVSLDINYNPVQRLPGEITNLKLLTTLLMAGTNLEELPNEICCLKMLSKLDVSCNGLKQLPKNFSNLSYLNTLNLSINRFEEIPETVFRLKRLSTLNISWNRLKTLSDKINTLSQLTSLHVNGNHLFQLHENVGKLENLTSLDVSHNHLVLLPRTITSLTKLNALLLSSNRFFLLPNCVFKLKTLVKLDAGYNKITKLSERFAHLSELTTLQLPDNELTEIPKCVFELKKLTTLNVSDNCITKVPQEIGDLDQLSTINLGKNYLQELPESIFRLKGLTSLILESNQLTRIQDDIINFHQLTTLDLSNNRLEELPQAAFQLKALTSLLLSSNKLKRLHESVKNLEQLVSLDLSDNYLQELPEGVGKLNSLVELKVTENQLKTLPLSLACLPNLKLLRVDGNPLQIPPVKVCEKGWPAIRAYLKIRKGEALHQKVVLLGSSGAGKTSLANTLAKNRPSCVEEKDRTIVLDKISWEIESGKELMDVCVVDFGGDDIYKIVHHLFLDENSLVLLVVNLQRYCEERYMRDLGSWINVLKTRVPKARVILVGTHLDRLASEEEIRARKEMARAHLSLYSAEEGPVDEESSFRVEDFFTVSSKDYQGILNLRVRIQDIVAKDGKAIPTDWIDIYNSLQNMEVTQDQPFLTFDTVKQLVESQENRFWDMIRSIFTSSEERTQTILAFFHDIGTLLWYHQSTELKKFVFHRAEFLTEVMKVVFSGNLLDGSLAFKGNSRRCFTSHSFEQAKQDLVTRGVLSPTLLKALWKDHQIEETVFDALVDLLIHLELCYPINSEGTEEGLRFPWFLQEGEPEDSCVQEFLHKPLSSGCCRLSLKYLYPAMLPEPLFHNFVVRLHQHISDLKSRHDWKNGMYARVKNSCLLVHRSLEAEESIITVSVEGTELMQIWSVLLACHHELTALMKQWPGLRWECWIICPFCMRVNISEPGHFPQSNLEAKCPKGHVTCDRHEEMVPACLVYPLKEERARDRRISEEFDRQESEHTPDFDCSVAVHDIVFKSGSPSPRVLHLVSSDVCAVWKSLGRQLRIPDSTLDQIEADNIREGQYEQCYCMLTTWTEVQTDPPTYQELGQALQHETVGRPDIAKKYCCESDDEESVEMSTGAPFKEGVLNQQEIHSLARKLKTWKRIGRALQLDDATLNEIDEDINGLVEKGHAMLRRWMEVNGSAATYQKLAEGLEIAKRRDLIRTFCCERI</sequence>
<dbReference type="InterPro" id="IPR003591">
    <property type="entry name" value="Leu-rich_rpt_typical-subtyp"/>
</dbReference>
<comment type="caution">
    <text evidence="6">The sequence shown here is derived from an EMBL/GenBank/DDBJ whole genome shotgun (WGS) entry which is preliminary data.</text>
</comment>
<dbReference type="PANTHER" id="PTHR48057">
    <property type="entry name" value="LEUCINE-RICH REPEAT SERINE/THREONINE-PROTEIN KINASE 1"/>
    <property type="match status" value="1"/>
</dbReference>
<evidence type="ECO:0000259" key="4">
    <source>
        <dbReference type="PROSITE" id="PS50017"/>
    </source>
</evidence>
<dbReference type="PROSITE" id="PS50017">
    <property type="entry name" value="DEATH_DOMAIN"/>
    <property type="match status" value="2"/>
</dbReference>
<dbReference type="SMART" id="SM00005">
    <property type="entry name" value="DEATH"/>
    <property type="match status" value="2"/>
</dbReference>
<dbReference type="Pfam" id="PF13855">
    <property type="entry name" value="LRR_8"/>
    <property type="match status" value="4"/>
</dbReference>
<dbReference type="CDD" id="cd01670">
    <property type="entry name" value="Death"/>
    <property type="match status" value="2"/>
</dbReference>
<dbReference type="Proteomes" id="UP001159405">
    <property type="component" value="Unassembled WGS sequence"/>
</dbReference>
<dbReference type="InterPro" id="IPR000488">
    <property type="entry name" value="Death_dom"/>
</dbReference>
<evidence type="ECO:0008006" key="8">
    <source>
        <dbReference type="Google" id="ProtNLM"/>
    </source>
</evidence>
<dbReference type="InterPro" id="IPR032675">
    <property type="entry name" value="LRR_dom_sf"/>
</dbReference>
<dbReference type="Gene3D" id="1.10.533.10">
    <property type="entry name" value="Death Domain, Fas"/>
    <property type="match status" value="2"/>
</dbReference>
<proteinExistence type="predicted"/>
<dbReference type="InterPro" id="IPR020859">
    <property type="entry name" value="ROC"/>
</dbReference>
<dbReference type="InterPro" id="IPR027417">
    <property type="entry name" value="P-loop_NTPase"/>
</dbReference>
<dbReference type="Gene3D" id="3.40.50.300">
    <property type="entry name" value="P-loop containing nucleotide triphosphate hydrolases"/>
    <property type="match status" value="1"/>
</dbReference>
<dbReference type="InterPro" id="IPR001611">
    <property type="entry name" value="Leu-rich_rpt"/>
</dbReference>
<gene>
    <name evidence="6" type="ORF">PLOB_00009922</name>
</gene>
<evidence type="ECO:0000256" key="1">
    <source>
        <dbReference type="ARBA" id="ARBA00022614"/>
    </source>
</evidence>
<dbReference type="Pfam" id="PF08477">
    <property type="entry name" value="Roc"/>
    <property type="match status" value="1"/>
</dbReference>
<feature type="domain" description="Roc" evidence="5">
    <location>
        <begin position="556"/>
        <end position="747"/>
    </location>
</feature>
<evidence type="ECO:0000259" key="5">
    <source>
        <dbReference type="PROSITE" id="PS51424"/>
    </source>
</evidence>
<evidence type="ECO:0000256" key="2">
    <source>
        <dbReference type="ARBA" id="ARBA00022737"/>
    </source>
</evidence>
<dbReference type="InterPro" id="IPR057263">
    <property type="entry name" value="COR-B"/>
</dbReference>
<name>A0ABN8NFQ7_9CNID</name>
<protein>
    <recommendedName>
        <fullName evidence="8">Malignant fibrous histiocytoma-amplified sequence 1 homolog</fullName>
    </recommendedName>
</protein>
<keyword evidence="3" id="KW-0547">Nucleotide-binding</keyword>
<feature type="domain" description="Death" evidence="4">
    <location>
        <begin position="1147"/>
        <end position="1217"/>
    </location>
</feature>
<dbReference type="Gene3D" id="3.80.10.10">
    <property type="entry name" value="Ribonuclease Inhibitor"/>
    <property type="match status" value="5"/>
</dbReference>
<dbReference type="Pfam" id="PF00531">
    <property type="entry name" value="Death"/>
    <property type="match status" value="2"/>
</dbReference>
<dbReference type="InterPro" id="IPR052595">
    <property type="entry name" value="LRRC69/RLP"/>
</dbReference>
<feature type="domain" description="Death" evidence="4">
    <location>
        <begin position="1268"/>
        <end position="1332"/>
    </location>
</feature>
<dbReference type="Pfam" id="PF25497">
    <property type="entry name" value="COR-B"/>
    <property type="match status" value="1"/>
</dbReference>
<dbReference type="InterPro" id="IPR011029">
    <property type="entry name" value="DEATH-like_dom_sf"/>
</dbReference>
<dbReference type="PRINTS" id="PR00019">
    <property type="entry name" value="LEURICHRPT"/>
</dbReference>
<dbReference type="Gene3D" id="3.30.70.1390">
    <property type="entry name" value="ROC domain from the Parkinson's disease-associated leucine-rich repeat kinase 2"/>
    <property type="match status" value="1"/>
</dbReference>
<dbReference type="Gene3D" id="3.30.310.200">
    <property type="match status" value="1"/>
</dbReference>
<dbReference type="SMART" id="SM00364">
    <property type="entry name" value="LRR_BAC"/>
    <property type="match status" value="18"/>
</dbReference>
<organism evidence="6 7">
    <name type="scientific">Porites lobata</name>
    <dbReference type="NCBI Taxonomy" id="104759"/>
    <lineage>
        <taxon>Eukaryota</taxon>
        <taxon>Metazoa</taxon>
        <taxon>Cnidaria</taxon>
        <taxon>Anthozoa</taxon>
        <taxon>Hexacorallia</taxon>
        <taxon>Scleractinia</taxon>
        <taxon>Fungiina</taxon>
        <taxon>Poritidae</taxon>
        <taxon>Porites</taxon>
    </lineage>
</organism>
<accession>A0ABN8NFQ7</accession>
<dbReference type="PROSITE" id="PS51424">
    <property type="entry name" value="ROC"/>
    <property type="match status" value="1"/>
</dbReference>
<dbReference type="Gene3D" id="1.10.10.10">
    <property type="entry name" value="Winged helix-like DNA-binding domain superfamily/Winged helix DNA-binding domain"/>
    <property type="match status" value="1"/>
</dbReference>
<evidence type="ECO:0000313" key="6">
    <source>
        <dbReference type="EMBL" id="CAH3046952.1"/>
    </source>
</evidence>
<keyword evidence="1" id="KW-0433">Leucine-rich repeat</keyword>
<keyword evidence="2" id="KW-0677">Repeat</keyword>
<dbReference type="SMART" id="SM00365">
    <property type="entry name" value="LRR_SD22"/>
    <property type="match status" value="11"/>
</dbReference>
<evidence type="ECO:0000313" key="7">
    <source>
        <dbReference type="Proteomes" id="UP001159405"/>
    </source>
</evidence>
<dbReference type="PANTHER" id="PTHR48057:SF7">
    <property type="entry name" value="LEUCINE-RICH REPEAT SERINE_THREONINE-PROTEIN KINASE 1"/>
    <property type="match status" value="1"/>
</dbReference>
<dbReference type="EMBL" id="CALNXK010000015">
    <property type="protein sequence ID" value="CAH3046952.1"/>
    <property type="molecule type" value="Genomic_DNA"/>
</dbReference>